<feature type="binding site" evidence="7">
    <location>
        <position position="219"/>
    </location>
    <ligand>
        <name>shikimate</name>
        <dbReference type="ChEBI" id="CHEBI:36208"/>
    </ligand>
</feature>
<dbReference type="PANTHER" id="PTHR21089">
    <property type="entry name" value="SHIKIMATE DEHYDROGENASE"/>
    <property type="match status" value="1"/>
</dbReference>
<dbReference type="InterPro" id="IPR046346">
    <property type="entry name" value="Aminoacid_DH-like_N_sf"/>
</dbReference>
<name>A0ABX7BLJ5_9CAUL</name>
<organism evidence="10 11">
    <name type="scientific">Brevundimonas vitisensis</name>
    <dbReference type="NCBI Taxonomy" id="2800818"/>
    <lineage>
        <taxon>Bacteria</taxon>
        <taxon>Pseudomonadati</taxon>
        <taxon>Pseudomonadota</taxon>
        <taxon>Alphaproteobacteria</taxon>
        <taxon>Caulobacterales</taxon>
        <taxon>Caulobacteraceae</taxon>
        <taxon>Brevundimonas</taxon>
    </lineage>
</organism>
<evidence type="ECO:0000256" key="4">
    <source>
        <dbReference type="ARBA" id="ARBA00023002"/>
    </source>
</evidence>
<feature type="binding site" evidence="7">
    <location>
        <position position="71"/>
    </location>
    <ligand>
        <name>shikimate</name>
        <dbReference type="ChEBI" id="CHEBI:36208"/>
    </ligand>
</feature>
<dbReference type="InterPro" id="IPR022893">
    <property type="entry name" value="Shikimate_DH_fam"/>
</dbReference>
<dbReference type="Proteomes" id="UP000595448">
    <property type="component" value="Chromosome"/>
</dbReference>
<keyword evidence="7" id="KW-0028">Amino-acid biosynthesis</keyword>
<feature type="binding site" evidence="7">
    <location>
        <position position="240"/>
    </location>
    <ligand>
        <name>NADP(+)</name>
        <dbReference type="ChEBI" id="CHEBI:58349"/>
    </ligand>
</feature>
<sequence length="277" mass="28091">MTGRAISGAAVVAGVTGRPIAQSLSPLLHNAWIAAAGLDAAYVPFAPQDEAGFDTLIAAGRAGLIRGLNVTAPFKARALACADDVLPTARACGSANLLVFEDGRITADSTDGEGLVLALAEQAPALTLDDATAVVLGAGGAARAAVVALSQAGAEVWIINRTEATALAMAEDLSTPDRPVRIGDAALGQADLVVNALSVPPTIALDGLKAGAVLMDMTYRPLETAFLAAGRARGLTGVDGLAMLIGQARPSFRALFGVDVPDIDVRSRALTFLEDRG</sequence>
<comment type="pathway">
    <text evidence="1 7">Metabolic intermediate biosynthesis; chorismate biosynthesis; chorismate from D-erythrose 4-phosphate and phosphoenolpyruvate: step 4/7.</text>
</comment>
<gene>
    <name evidence="7" type="primary">aroE</name>
    <name evidence="10" type="ORF">JIP62_09485</name>
</gene>
<comment type="similarity">
    <text evidence="7">Belongs to the shikimate dehydrogenase family.</text>
</comment>
<keyword evidence="11" id="KW-1185">Reference proteome</keyword>
<dbReference type="InterPro" id="IPR013708">
    <property type="entry name" value="Shikimate_DH-bd_N"/>
</dbReference>
<dbReference type="Gene3D" id="3.40.50.720">
    <property type="entry name" value="NAD(P)-binding Rossmann-like Domain"/>
    <property type="match status" value="1"/>
</dbReference>
<feature type="binding site" evidence="7">
    <location>
        <position position="111"/>
    </location>
    <ligand>
        <name>shikimate</name>
        <dbReference type="ChEBI" id="CHEBI:36208"/>
    </ligand>
</feature>
<feature type="binding site" evidence="7">
    <location>
        <position position="217"/>
    </location>
    <ligand>
        <name>NADP(+)</name>
        <dbReference type="ChEBI" id="CHEBI:58349"/>
    </ligand>
</feature>
<feature type="domain" description="Shikimate dehydrogenase substrate binding N-terminal" evidence="9">
    <location>
        <begin position="15"/>
        <end position="97"/>
    </location>
</feature>
<evidence type="ECO:0000256" key="1">
    <source>
        <dbReference type="ARBA" id="ARBA00004871"/>
    </source>
</evidence>
<feature type="domain" description="Quinate/shikimate 5-dehydrogenase/glutamyl-tRNA reductase" evidence="8">
    <location>
        <begin position="122"/>
        <end position="202"/>
    </location>
</feature>
<protein>
    <recommendedName>
        <fullName evidence="2 7">Shikimate dehydrogenase (NADP(+))</fullName>
        <shortName evidence="7">SDH</shortName>
        <ecNumber evidence="2 7">1.1.1.25</ecNumber>
    </recommendedName>
</protein>
<feature type="binding site" evidence="7">
    <location>
        <position position="96"/>
    </location>
    <ligand>
        <name>shikimate</name>
        <dbReference type="ChEBI" id="CHEBI:36208"/>
    </ligand>
</feature>
<evidence type="ECO:0000256" key="6">
    <source>
        <dbReference type="ARBA" id="ARBA00049442"/>
    </source>
</evidence>
<dbReference type="HAMAP" id="MF_00222">
    <property type="entry name" value="Shikimate_DH_AroE"/>
    <property type="match status" value="1"/>
</dbReference>
<feature type="active site" description="Proton acceptor" evidence="7">
    <location>
        <position position="75"/>
    </location>
</feature>
<evidence type="ECO:0000256" key="2">
    <source>
        <dbReference type="ARBA" id="ARBA00012962"/>
    </source>
</evidence>
<feature type="binding site" evidence="7">
    <location>
        <begin position="137"/>
        <end position="141"/>
    </location>
    <ligand>
        <name>NADP(+)</name>
        <dbReference type="ChEBI" id="CHEBI:58349"/>
    </ligand>
</feature>
<evidence type="ECO:0000256" key="3">
    <source>
        <dbReference type="ARBA" id="ARBA00022857"/>
    </source>
</evidence>
<evidence type="ECO:0000259" key="9">
    <source>
        <dbReference type="Pfam" id="PF08501"/>
    </source>
</evidence>
<accession>A0ABX7BLJ5</accession>
<keyword evidence="3 7" id="KW-0521">NADP</keyword>
<reference evidence="10 11" key="1">
    <citation type="submission" date="2021-01" db="EMBL/GenBank/DDBJ databases">
        <title>Brevundimonas vitis sp. nov., an bacterium isolated from grape (Vitis vinifera).</title>
        <authorList>
            <person name="Jiang L."/>
            <person name="Lee J."/>
        </authorList>
    </citation>
    <scope>NUCLEOTIDE SEQUENCE [LARGE SCALE GENOMIC DNA]</scope>
    <source>
        <strain evidence="10 11">GRTSA-9</strain>
    </source>
</reference>
<keyword evidence="4 7" id="KW-0560">Oxidoreductase</keyword>
<evidence type="ECO:0000256" key="5">
    <source>
        <dbReference type="ARBA" id="ARBA00023141"/>
    </source>
</evidence>
<comment type="function">
    <text evidence="7">Involved in the biosynthesis of the chorismate, which leads to the biosynthesis of aromatic amino acids. Catalyzes the reversible NADPH linked reduction of 3-dehydroshikimate (DHSA) to yield shikimate (SA).</text>
</comment>
<evidence type="ECO:0000313" key="11">
    <source>
        <dbReference type="Proteomes" id="UP000595448"/>
    </source>
</evidence>
<evidence type="ECO:0000256" key="7">
    <source>
        <dbReference type="HAMAP-Rule" id="MF_00222"/>
    </source>
</evidence>
<keyword evidence="5 7" id="KW-0057">Aromatic amino acid biosynthesis</keyword>
<dbReference type="Gene3D" id="3.40.50.10860">
    <property type="entry name" value="Leucine Dehydrogenase, chain A, domain 1"/>
    <property type="match status" value="1"/>
</dbReference>
<proteinExistence type="inferred from homology"/>
<dbReference type="Pfam" id="PF01488">
    <property type="entry name" value="Shikimate_DH"/>
    <property type="match status" value="1"/>
</dbReference>
<dbReference type="EMBL" id="CP067977">
    <property type="protein sequence ID" value="QQQ17578.1"/>
    <property type="molecule type" value="Genomic_DNA"/>
</dbReference>
<dbReference type="RefSeq" id="WP_201101952.1">
    <property type="nucleotide sequence ID" value="NZ_CP067977.1"/>
</dbReference>
<comment type="caution">
    <text evidence="7">Lacks conserved residue(s) required for the propagation of feature annotation.</text>
</comment>
<dbReference type="EC" id="1.1.1.25" evidence="2 7"/>
<comment type="subunit">
    <text evidence="7">Homodimer.</text>
</comment>
<dbReference type="SUPFAM" id="SSF53223">
    <property type="entry name" value="Aminoacid dehydrogenase-like, N-terminal domain"/>
    <property type="match status" value="1"/>
</dbReference>
<dbReference type="PANTHER" id="PTHR21089:SF1">
    <property type="entry name" value="BIFUNCTIONAL 3-DEHYDROQUINATE DEHYDRATASE_SHIKIMATE DEHYDROGENASE, CHLOROPLASTIC"/>
    <property type="match status" value="1"/>
</dbReference>
<evidence type="ECO:0000313" key="10">
    <source>
        <dbReference type="EMBL" id="QQQ17578.1"/>
    </source>
</evidence>
<feature type="binding site" evidence="7">
    <location>
        <position position="247"/>
    </location>
    <ligand>
        <name>shikimate</name>
        <dbReference type="ChEBI" id="CHEBI:36208"/>
    </ligand>
</feature>
<comment type="catalytic activity">
    <reaction evidence="6 7">
        <text>shikimate + NADP(+) = 3-dehydroshikimate + NADPH + H(+)</text>
        <dbReference type="Rhea" id="RHEA:17737"/>
        <dbReference type="ChEBI" id="CHEBI:15378"/>
        <dbReference type="ChEBI" id="CHEBI:16630"/>
        <dbReference type="ChEBI" id="CHEBI:36208"/>
        <dbReference type="ChEBI" id="CHEBI:57783"/>
        <dbReference type="ChEBI" id="CHEBI:58349"/>
        <dbReference type="EC" id="1.1.1.25"/>
    </reaction>
</comment>
<dbReference type="InterPro" id="IPR006151">
    <property type="entry name" value="Shikm_DH/Glu-tRNA_Rdtase"/>
</dbReference>
<feature type="binding site" evidence="7">
    <location>
        <begin position="23"/>
        <end position="25"/>
    </location>
    <ligand>
        <name>shikimate</name>
        <dbReference type="ChEBI" id="CHEBI:36208"/>
    </ligand>
</feature>
<evidence type="ECO:0000259" key="8">
    <source>
        <dbReference type="Pfam" id="PF01488"/>
    </source>
</evidence>
<dbReference type="SUPFAM" id="SSF51735">
    <property type="entry name" value="NAD(P)-binding Rossmann-fold domains"/>
    <property type="match status" value="1"/>
</dbReference>
<dbReference type="InterPro" id="IPR036291">
    <property type="entry name" value="NAD(P)-bd_dom_sf"/>
</dbReference>
<dbReference type="Pfam" id="PF08501">
    <property type="entry name" value="Shikimate_dh_N"/>
    <property type="match status" value="1"/>
</dbReference>